<dbReference type="PROSITE" id="PS50007">
    <property type="entry name" value="PIPLC_X_DOMAIN"/>
    <property type="match status" value="1"/>
</dbReference>
<evidence type="ECO:0000313" key="3">
    <source>
        <dbReference type="Proteomes" id="UP000678499"/>
    </source>
</evidence>
<accession>A0A7R9BN92</accession>
<dbReference type="CDD" id="cd08616">
    <property type="entry name" value="PI-PLCXD1c"/>
    <property type="match status" value="1"/>
</dbReference>
<organism evidence="2">
    <name type="scientific">Notodromas monacha</name>
    <dbReference type="NCBI Taxonomy" id="399045"/>
    <lineage>
        <taxon>Eukaryota</taxon>
        <taxon>Metazoa</taxon>
        <taxon>Ecdysozoa</taxon>
        <taxon>Arthropoda</taxon>
        <taxon>Crustacea</taxon>
        <taxon>Oligostraca</taxon>
        <taxon>Ostracoda</taxon>
        <taxon>Podocopa</taxon>
        <taxon>Podocopida</taxon>
        <taxon>Cypridocopina</taxon>
        <taxon>Cypridoidea</taxon>
        <taxon>Cyprididae</taxon>
        <taxon>Notodromas</taxon>
    </lineage>
</organism>
<proteinExistence type="predicted"/>
<dbReference type="GO" id="GO:0006629">
    <property type="term" value="P:lipid metabolic process"/>
    <property type="evidence" value="ECO:0007669"/>
    <property type="project" value="InterPro"/>
</dbReference>
<reference evidence="2" key="1">
    <citation type="submission" date="2020-11" db="EMBL/GenBank/DDBJ databases">
        <authorList>
            <person name="Tran Van P."/>
        </authorList>
    </citation>
    <scope>NUCLEOTIDE SEQUENCE</scope>
</reference>
<dbReference type="InterPro" id="IPR017946">
    <property type="entry name" value="PLC-like_Pdiesterase_TIM-brl"/>
</dbReference>
<evidence type="ECO:0000259" key="1">
    <source>
        <dbReference type="SMART" id="SM00148"/>
    </source>
</evidence>
<dbReference type="SUPFAM" id="SSF51695">
    <property type="entry name" value="PLC-like phosphodiesterases"/>
    <property type="match status" value="1"/>
</dbReference>
<dbReference type="AlphaFoldDB" id="A0A7R9BN92"/>
<sequence length="313" mass="35536">MQNWMGELPHSLRSLPLAYIAIPGSHDSFTYSLRLSSTVGPDQPAYIRRLVRVSGPIGRRVLMNWSRTEDMSAVEQLNIGVRYLDFRLVRAKNEKRVEIIHGLYGAELEPLLKEIRRFLGSHLGEVVILDFQHFYKFDDATHAEVVNIIRRVFGCMLCPVQRRVEAVSLNWMAVQSCQVIAIYRHESRKLDPDVLWPTCAFPNPWPNTVMSQKLVESLDAGLRSRADQRGFFISQGVLTPNFSYVARHIFSTLKASLVPKAESLIMDWIMSQSAGEGGVNILMVDSPSLVFCREVIRLNYKLLPRVSVAGVTH</sequence>
<dbReference type="OrthoDB" id="1046782at2759"/>
<dbReference type="SMART" id="SM00148">
    <property type="entry name" value="PLCXc"/>
    <property type="match status" value="1"/>
</dbReference>
<dbReference type="Pfam" id="PF00388">
    <property type="entry name" value="PI-PLC-X"/>
    <property type="match status" value="1"/>
</dbReference>
<gene>
    <name evidence="2" type="ORF">NMOB1V02_LOCUS5352</name>
</gene>
<dbReference type="PANTHER" id="PTHR13593:SF113">
    <property type="entry name" value="SI:DKEY-266F7.9"/>
    <property type="match status" value="1"/>
</dbReference>
<dbReference type="Gene3D" id="3.20.20.190">
    <property type="entry name" value="Phosphatidylinositol (PI) phosphodiesterase"/>
    <property type="match status" value="1"/>
</dbReference>
<protein>
    <recommendedName>
        <fullName evidence="1">Phosphatidylinositol-specific phospholipase C X domain-containing protein</fullName>
    </recommendedName>
</protein>
<dbReference type="GO" id="GO:0008081">
    <property type="term" value="F:phosphoric diester hydrolase activity"/>
    <property type="evidence" value="ECO:0007669"/>
    <property type="project" value="InterPro"/>
</dbReference>
<dbReference type="InterPro" id="IPR042158">
    <property type="entry name" value="PLCXD1/2/3"/>
</dbReference>
<dbReference type="Proteomes" id="UP000678499">
    <property type="component" value="Unassembled WGS sequence"/>
</dbReference>
<feature type="domain" description="Phosphatidylinositol-specific phospholipase C X" evidence="1">
    <location>
        <begin position="11"/>
        <end position="178"/>
    </location>
</feature>
<dbReference type="EMBL" id="OA883000">
    <property type="protein sequence ID" value="CAD7277622.1"/>
    <property type="molecule type" value="Genomic_DNA"/>
</dbReference>
<keyword evidence="3" id="KW-1185">Reference proteome</keyword>
<evidence type="ECO:0000313" key="2">
    <source>
        <dbReference type="EMBL" id="CAD7277622.1"/>
    </source>
</evidence>
<dbReference type="EMBL" id="CAJPEX010000963">
    <property type="protein sequence ID" value="CAG0917774.1"/>
    <property type="molecule type" value="Genomic_DNA"/>
</dbReference>
<dbReference type="InterPro" id="IPR051057">
    <property type="entry name" value="PI-PLC_domain"/>
</dbReference>
<name>A0A7R9BN92_9CRUS</name>
<dbReference type="InterPro" id="IPR000909">
    <property type="entry name" value="PLipase_C_PInositol-sp_X_dom"/>
</dbReference>
<dbReference type="PANTHER" id="PTHR13593">
    <property type="match status" value="1"/>
</dbReference>